<dbReference type="AlphaFoldDB" id="A0AAE1XPB6"/>
<sequence>MDQDTDFLHVHGSDNPGMILITSPLNGTNYTAWRRAMEMIGAFMYTKMARELWVKLEERFSESNGPWFIRFKEKLPQILKATAESAAMNQLIQFLMGLNESFDNKRNKILVMDPMPSVNKAYTMVVRVEKHRFCCHGGQTGRAQARCRSWTC</sequence>
<feature type="domain" description="Retrotransposon Copia-like N-terminal" evidence="1">
    <location>
        <begin position="11"/>
        <end position="39"/>
    </location>
</feature>
<reference evidence="2" key="2">
    <citation type="journal article" date="2024" name="Plant">
        <title>Genomic evolution and insights into agronomic trait innovations of Sesamum species.</title>
        <authorList>
            <person name="Miao H."/>
            <person name="Wang L."/>
            <person name="Qu L."/>
            <person name="Liu H."/>
            <person name="Sun Y."/>
            <person name="Le M."/>
            <person name="Wang Q."/>
            <person name="Wei S."/>
            <person name="Zheng Y."/>
            <person name="Lin W."/>
            <person name="Duan Y."/>
            <person name="Cao H."/>
            <person name="Xiong S."/>
            <person name="Wang X."/>
            <person name="Wei L."/>
            <person name="Li C."/>
            <person name="Ma Q."/>
            <person name="Ju M."/>
            <person name="Zhao R."/>
            <person name="Li G."/>
            <person name="Mu C."/>
            <person name="Tian Q."/>
            <person name="Mei H."/>
            <person name="Zhang T."/>
            <person name="Gao T."/>
            <person name="Zhang H."/>
        </authorList>
    </citation>
    <scope>NUCLEOTIDE SEQUENCE</scope>
    <source>
        <strain evidence="2">3651</strain>
    </source>
</reference>
<dbReference type="InterPro" id="IPR029472">
    <property type="entry name" value="Copia-like_N"/>
</dbReference>
<name>A0AAE1XPB6_9LAMI</name>
<dbReference type="PANTHER" id="PTHR37610:SF40">
    <property type="entry name" value="OS01G0909600 PROTEIN"/>
    <property type="match status" value="1"/>
</dbReference>
<reference evidence="2" key="1">
    <citation type="submission" date="2020-06" db="EMBL/GenBank/DDBJ databases">
        <authorList>
            <person name="Li T."/>
            <person name="Hu X."/>
            <person name="Zhang T."/>
            <person name="Song X."/>
            <person name="Zhang H."/>
            <person name="Dai N."/>
            <person name="Sheng W."/>
            <person name="Hou X."/>
            <person name="Wei L."/>
        </authorList>
    </citation>
    <scope>NUCLEOTIDE SEQUENCE</scope>
    <source>
        <strain evidence="2">3651</strain>
        <tissue evidence="2">Leaf</tissue>
    </source>
</reference>
<accession>A0AAE1XPB6</accession>
<organism evidence="2 3">
    <name type="scientific">Sesamum alatum</name>
    <dbReference type="NCBI Taxonomy" id="300844"/>
    <lineage>
        <taxon>Eukaryota</taxon>
        <taxon>Viridiplantae</taxon>
        <taxon>Streptophyta</taxon>
        <taxon>Embryophyta</taxon>
        <taxon>Tracheophyta</taxon>
        <taxon>Spermatophyta</taxon>
        <taxon>Magnoliopsida</taxon>
        <taxon>eudicotyledons</taxon>
        <taxon>Gunneridae</taxon>
        <taxon>Pentapetalae</taxon>
        <taxon>asterids</taxon>
        <taxon>lamiids</taxon>
        <taxon>Lamiales</taxon>
        <taxon>Pedaliaceae</taxon>
        <taxon>Sesamum</taxon>
    </lineage>
</organism>
<dbReference type="PANTHER" id="PTHR37610">
    <property type="entry name" value="CCHC-TYPE DOMAIN-CONTAINING PROTEIN"/>
    <property type="match status" value="1"/>
</dbReference>
<evidence type="ECO:0000313" key="2">
    <source>
        <dbReference type="EMBL" id="KAK4415033.1"/>
    </source>
</evidence>
<dbReference type="Proteomes" id="UP001293254">
    <property type="component" value="Unassembled WGS sequence"/>
</dbReference>
<keyword evidence="3" id="KW-1185">Reference proteome</keyword>
<gene>
    <name evidence="2" type="ORF">Salat_2610400</name>
</gene>
<proteinExistence type="predicted"/>
<dbReference type="EMBL" id="JACGWO010000011">
    <property type="protein sequence ID" value="KAK4415033.1"/>
    <property type="molecule type" value="Genomic_DNA"/>
</dbReference>
<evidence type="ECO:0000259" key="1">
    <source>
        <dbReference type="Pfam" id="PF14244"/>
    </source>
</evidence>
<comment type="caution">
    <text evidence="2">The sequence shown here is derived from an EMBL/GenBank/DDBJ whole genome shotgun (WGS) entry which is preliminary data.</text>
</comment>
<dbReference type="Pfam" id="PF14244">
    <property type="entry name" value="Retrotran_gag_3"/>
    <property type="match status" value="1"/>
</dbReference>
<evidence type="ECO:0000313" key="3">
    <source>
        <dbReference type="Proteomes" id="UP001293254"/>
    </source>
</evidence>
<protein>
    <recommendedName>
        <fullName evidence="1">Retrotransposon Copia-like N-terminal domain-containing protein</fullName>
    </recommendedName>
</protein>